<dbReference type="AlphaFoldDB" id="A0A0B7C1S5"/>
<protein>
    <submittedName>
        <fullName evidence="1">Uncharacterized protein</fullName>
    </submittedName>
</protein>
<accession>A0A0B7C1S5</accession>
<dbReference type="EMBL" id="HACG01051509">
    <property type="protein sequence ID" value="CEK98380.1"/>
    <property type="molecule type" value="Transcribed_RNA"/>
</dbReference>
<organism evidence="1">
    <name type="scientific">Arion vulgaris</name>
    <dbReference type="NCBI Taxonomy" id="1028688"/>
    <lineage>
        <taxon>Eukaryota</taxon>
        <taxon>Metazoa</taxon>
        <taxon>Spiralia</taxon>
        <taxon>Lophotrochozoa</taxon>
        <taxon>Mollusca</taxon>
        <taxon>Gastropoda</taxon>
        <taxon>Heterobranchia</taxon>
        <taxon>Euthyneura</taxon>
        <taxon>Panpulmonata</taxon>
        <taxon>Eupulmonata</taxon>
        <taxon>Stylommatophora</taxon>
        <taxon>Helicina</taxon>
        <taxon>Arionoidea</taxon>
        <taxon>Arionidae</taxon>
        <taxon>Arion</taxon>
    </lineage>
</organism>
<evidence type="ECO:0000313" key="1">
    <source>
        <dbReference type="EMBL" id="CEK98380.1"/>
    </source>
</evidence>
<gene>
    <name evidence="1" type="primary">ORF218568</name>
</gene>
<feature type="non-terminal residue" evidence="1">
    <location>
        <position position="51"/>
    </location>
</feature>
<proteinExistence type="predicted"/>
<name>A0A0B7C1S5_9EUPU</name>
<sequence length="51" mass="5812">MVVDSDLINALKIKIHILLCLQMKFGEVSNLSKVNYCGHHHHPVPSPHQRL</sequence>
<reference evidence="1" key="1">
    <citation type="submission" date="2014-12" db="EMBL/GenBank/DDBJ databases">
        <title>Insight into the proteome of Arion vulgaris.</title>
        <authorList>
            <person name="Aradska J."/>
            <person name="Bulat T."/>
            <person name="Smidak R."/>
            <person name="Sarate P."/>
            <person name="Gangsoo J."/>
            <person name="Sialana F."/>
            <person name="Bilban M."/>
            <person name="Lubec G."/>
        </authorList>
    </citation>
    <scope>NUCLEOTIDE SEQUENCE</scope>
    <source>
        <tissue evidence="1">Skin</tissue>
    </source>
</reference>